<reference evidence="1 2" key="2">
    <citation type="submission" date="2008-04" db="EMBL/GenBank/DDBJ databases">
        <authorList>
            <person name="Fulton L."/>
            <person name="Clifton S."/>
            <person name="Fulton B."/>
            <person name="Xu J."/>
            <person name="Minx P."/>
            <person name="Pepin K.H."/>
            <person name="Johnson M."/>
            <person name="Thiruvilangam P."/>
            <person name="Bhonagiri V."/>
            <person name="Nash W.E."/>
            <person name="Mardis E.R."/>
            <person name="Wilson R.K."/>
        </authorList>
    </citation>
    <scope>NUCLEOTIDE SEQUENCE [LARGE SCALE GENOMIC DNA]</scope>
    <source>
        <strain evidence="1 2">DSM 17393</strain>
    </source>
</reference>
<evidence type="ECO:0000313" key="1">
    <source>
        <dbReference type="EMBL" id="EDV06996.1"/>
    </source>
</evidence>
<protein>
    <submittedName>
        <fullName evidence="1">Uncharacterized protein</fullName>
    </submittedName>
</protein>
<sequence length="59" mass="6847">MLLSLSENTKVSDFIGKEQIVLSKSIAKYRGFLSERCRNRSVVKIVNKIRLINYCINKE</sequence>
<reference evidence="1 2" key="1">
    <citation type="submission" date="2008-04" db="EMBL/GenBank/DDBJ databases">
        <title>Draft genome sequence of Bacteroides intestinalis (DSM 17393).</title>
        <authorList>
            <person name="Sudarsanam P."/>
            <person name="Ley R."/>
            <person name="Guruge J."/>
            <person name="Turnbaugh P.J."/>
            <person name="Mahowald M."/>
            <person name="Liep D."/>
            <person name="Gordon J."/>
        </authorList>
    </citation>
    <scope>NUCLEOTIDE SEQUENCE [LARGE SCALE GENOMIC DNA]</scope>
    <source>
        <strain evidence="1 2">DSM 17393</strain>
    </source>
</reference>
<proteinExistence type="predicted"/>
<dbReference type="EMBL" id="ABJL02000006">
    <property type="protein sequence ID" value="EDV06996.1"/>
    <property type="molecule type" value="Genomic_DNA"/>
</dbReference>
<dbReference type="AlphaFoldDB" id="B3C6M2"/>
<organism evidence="1 2">
    <name type="scientific">Bacteroides intestinalis DSM 17393</name>
    <dbReference type="NCBI Taxonomy" id="471870"/>
    <lineage>
        <taxon>Bacteria</taxon>
        <taxon>Pseudomonadati</taxon>
        <taxon>Bacteroidota</taxon>
        <taxon>Bacteroidia</taxon>
        <taxon>Bacteroidales</taxon>
        <taxon>Bacteroidaceae</taxon>
        <taxon>Bacteroides</taxon>
    </lineage>
</organism>
<comment type="caution">
    <text evidence="1">The sequence shown here is derived from an EMBL/GenBank/DDBJ whole genome shotgun (WGS) entry which is preliminary data.</text>
</comment>
<dbReference type="Proteomes" id="UP000004596">
    <property type="component" value="Unassembled WGS sequence"/>
</dbReference>
<dbReference type="STRING" id="471870.BACINT_00558"/>
<accession>B3C6M2</accession>
<gene>
    <name evidence="1" type="ORF">BACINT_00558</name>
</gene>
<evidence type="ECO:0000313" key="2">
    <source>
        <dbReference type="Proteomes" id="UP000004596"/>
    </source>
</evidence>
<name>B3C6M2_9BACE</name>